<organism evidence="1 2">
    <name type="scientific">Candidatus Methanofastidiosum methylothiophilum</name>
    <dbReference type="NCBI Taxonomy" id="1705564"/>
    <lineage>
        <taxon>Archaea</taxon>
        <taxon>Methanobacteriati</taxon>
        <taxon>Methanobacteriota</taxon>
        <taxon>Stenosarchaea group</taxon>
        <taxon>Candidatus Methanofastidiosia</taxon>
        <taxon>Candidatus Methanofastidiosales</taxon>
        <taxon>Candidatus Methanofastidiosaceae</taxon>
        <taxon>Candidatus Methanofastidiosum</taxon>
    </lineage>
</organism>
<evidence type="ECO:0008006" key="3">
    <source>
        <dbReference type="Google" id="ProtNLM"/>
    </source>
</evidence>
<evidence type="ECO:0000313" key="1">
    <source>
        <dbReference type="EMBL" id="KYC53223.1"/>
    </source>
</evidence>
<dbReference type="InterPro" id="IPR036249">
    <property type="entry name" value="Thioredoxin-like_sf"/>
</dbReference>
<proteinExistence type="predicted"/>
<dbReference type="PANTHER" id="PTHR37170">
    <property type="entry name" value="GLUTAREDOXIN-RELATED"/>
    <property type="match status" value="1"/>
</dbReference>
<sequence length="168" mass="18740">MKVFSIIAFVLAFVLLISGIYGLNLGPITLEGGQQNQANQIGSYICLSCVGLTGGSISHDLTEDTINRLKRIDYPVKLWVFTSTDCPTCPDAKAIILNFTFENPNITYEEIKLESQPEFFDTYAVSELPTVIFFNKNGNVLKNNNFVHKVIGIDRLQEKLIEAIEMVS</sequence>
<dbReference type="EMBL" id="LNGD01000016">
    <property type="protein sequence ID" value="KYC53223.1"/>
    <property type="molecule type" value="Genomic_DNA"/>
</dbReference>
<gene>
    <name evidence="1" type="ORF">AMQ74_00468</name>
</gene>
<dbReference type="Pfam" id="PF14595">
    <property type="entry name" value="Thioredoxin_9"/>
    <property type="match status" value="1"/>
</dbReference>
<dbReference type="SUPFAM" id="SSF52833">
    <property type="entry name" value="Thioredoxin-like"/>
    <property type="match status" value="1"/>
</dbReference>
<dbReference type="AlphaFoldDB" id="A0A150J7J7"/>
<reference evidence="1 2" key="1">
    <citation type="journal article" date="2016" name="ISME J.">
        <title>Chasing the elusive Euryarchaeota class WSA2: genomes reveal a uniquely fastidious methyl-reducing methanogen.</title>
        <authorList>
            <person name="Nobu M.K."/>
            <person name="Narihiro T."/>
            <person name="Kuroda K."/>
            <person name="Mei R."/>
            <person name="Liu W.T."/>
        </authorList>
    </citation>
    <scope>NUCLEOTIDE SEQUENCE [LARGE SCALE GENOMIC DNA]</scope>
    <source>
        <strain evidence="1">U1lsi0528_Bin089</strain>
    </source>
</reference>
<dbReference type="Proteomes" id="UP000075578">
    <property type="component" value="Unassembled WGS sequence"/>
</dbReference>
<accession>A0A150J7J7</accession>
<protein>
    <recommendedName>
        <fullName evidence="3">Thioredoxin</fullName>
    </recommendedName>
</protein>
<evidence type="ECO:0000313" key="2">
    <source>
        <dbReference type="Proteomes" id="UP000075578"/>
    </source>
</evidence>
<comment type="caution">
    <text evidence="1">The sequence shown here is derived from an EMBL/GenBank/DDBJ whole genome shotgun (WGS) entry which is preliminary data.</text>
</comment>
<dbReference type="Gene3D" id="3.40.30.10">
    <property type="entry name" value="Glutaredoxin"/>
    <property type="match status" value="1"/>
</dbReference>
<dbReference type="PANTHER" id="PTHR37170:SF1">
    <property type="entry name" value="GLUTAREDOXIN-LIKE PROTEIN"/>
    <property type="match status" value="1"/>
</dbReference>
<name>A0A150J7J7_9EURY</name>